<dbReference type="EMBL" id="SHOA02000069">
    <property type="protein sequence ID" value="TDH70601.1"/>
    <property type="molecule type" value="Genomic_DNA"/>
</dbReference>
<sequence>MQSDRGVAVAANECTPPEYSTLSSNCYGVCSSSLCVNYASSNTKDMNKDSSEANFFSQGCSTSNIPSCKLNVTSGDCQLQCLVTSWKSPQWTLTIAQPQSDKTDTALFRKIDELALPPTLQNLTIVGATSSSQIIVPISFAPDALRSGTALQQVVISDVNVGDLKTNIFPDSLHTL</sequence>
<dbReference type="RefSeq" id="XP_067820100.1">
    <property type="nucleotide sequence ID" value="XM_067964484.1"/>
</dbReference>
<name>A0A976FQ70_BRELC</name>
<keyword evidence="2" id="KW-1185">Reference proteome</keyword>
<evidence type="ECO:0000313" key="1">
    <source>
        <dbReference type="EMBL" id="TDH70601.1"/>
    </source>
</evidence>
<protein>
    <submittedName>
        <fullName evidence="1">Uncharacterized protein</fullName>
    </submittedName>
</protein>
<organism evidence="1 2">
    <name type="scientific">Bremia lactucae</name>
    <name type="common">Lettuce downy mildew</name>
    <dbReference type="NCBI Taxonomy" id="4779"/>
    <lineage>
        <taxon>Eukaryota</taxon>
        <taxon>Sar</taxon>
        <taxon>Stramenopiles</taxon>
        <taxon>Oomycota</taxon>
        <taxon>Peronosporomycetes</taxon>
        <taxon>Peronosporales</taxon>
        <taxon>Peronosporaceae</taxon>
        <taxon>Bremia</taxon>
    </lineage>
</organism>
<accession>A0A976FQ70</accession>
<dbReference type="KEGG" id="blac:94350155"/>
<reference evidence="1 2" key="1">
    <citation type="journal article" date="2021" name="Genome Biol.">
        <title>AFLAP: assembly-free linkage analysis pipeline using k-mers from genome sequencing data.</title>
        <authorList>
            <person name="Fletcher K."/>
            <person name="Zhang L."/>
            <person name="Gil J."/>
            <person name="Han R."/>
            <person name="Cavanaugh K."/>
            <person name="Michelmore R."/>
        </authorList>
    </citation>
    <scope>NUCLEOTIDE SEQUENCE [LARGE SCALE GENOMIC DNA]</scope>
    <source>
        <strain evidence="1 2">SF5</strain>
    </source>
</reference>
<dbReference type="OrthoDB" id="4062651at2759"/>
<comment type="caution">
    <text evidence="1">The sequence shown here is derived from an EMBL/GenBank/DDBJ whole genome shotgun (WGS) entry which is preliminary data.</text>
</comment>
<proteinExistence type="predicted"/>
<gene>
    <name evidence="1" type="ORF">CCR75_006414</name>
</gene>
<dbReference type="AlphaFoldDB" id="A0A976FQ70"/>
<dbReference type="Proteomes" id="UP000294530">
    <property type="component" value="Unassembled WGS sequence"/>
</dbReference>
<evidence type="ECO:0000313" key="2">
    <source>
        <dbReference type="Proteomes" id="UP000294530"/>
    </source>
</evidence>
<dbReference type="GeneID" id="94350155"/>